<dbReference type="PROSITE" id="PS00131">
    <property type="entry name" value="CARBOXYPEPT_SER_SER"/>
    <property type="match status" value="1"/>
</dbReference>
<evidence type="ECO:0000256" key="6">
    <source>
        <dbReference type="ARBA" id="ARBA00022692"/>
    </source>
</evidence>
<keyword evidence="19" id="KW-1185">Reference proteome</keyword>
<comment type="function">
    <text evidence="14">Protease with a carboxypeptidase B-like function involved in the C-terminal processing of the lysine and arginine residues from protein precursors. Promotes cell fusion and is involved in the programmed cell death.</text>
</comment>
<comment type="subcellular location">
    <subcellularLocation>
        <location evidence="2">Golgi apparatus</location>
        <location evidence="2">trans-Golgi network membrane</location>
        <topology evidence="2">Single-pass type I membrane protein</topology>
    </subcellularLocation>
</comment>
<evidence type="ECO:0000256" key="17">
    <source>
        <dbReference type="SAM" id="Phobius"/>
    </source>
</evidence>
<feature type="transmembrane region" description="Helical" evidence="17">
    <location>
        <begin position="519"/>
        <end position="543"/>
    </location>
</feature>
<dbReference type="GO" id="GO:0004185">
    <property type="term" value="F:serine-type carboxypeptidase activity"/>
    <property type="evidence" value="ECO:0007669"/>
    <property type="project" value="UniProtKB-UniRule"/>
</dbReference>
<dbReference type="GO" id="GO:0006508">
    <property type="term" value="P:proteolysis"/>
    <property type="evidence" value="ECO:0007669"/>
    <property type="project" value="UniProtKB-KW"/>
</dbReference>
<dbReference type="AlphaFoldDB" id="A0AAW0H0A2"/>
<feature type="signal peptide" evidence="15">
    <location>
        <begin position="1"/>
        <end position="26"/>
    </location>
</feature>
<evidence type="ECO:0000313" key="18">
    <source>
        <dbReference type="EMBL" id="KAK7696265.1"/>
    </source>
</evidence>
<evidence type="ECO:0000256" key="9">
    <source>
        <dbReference type="ARBA" id="ARBA00022801"/>
    </source>
</evidence>
<evidence type="ECO:0000256" key="11">
    <source>
        <dbReference type="ARBA" id="ARBA00023034"/>
    </source>
</evidence>
<dbReference type="Proteomes" id="UP001385951">
    <property type="component" value="Unassembled WGS sequence"/>
</dbReference>
<evidence type="ECO:0000256" key="15">
    <source>
        <dbReference type="RuleBase" id="RU361156"/>
    </source>
</evidence>
<keyword evidence="7" id="KW-0053">Apoptosis</keyword>
<keyword evidence="12 17" id="KW-0472">Membrane</keyword>
<evidence type="ECO:0000256" key="3">
    <source>
        <dbReference type="ARBA" id="ARBA00009431"/>
    </source>
</evidence>
<dbReference type="PRINTS" id="PR00724">
    <property type="entry name" value="CRBOXYPTASEC"/>
</dbReference>
<dbReference type="EMBL" id="JASBNA010000001">
    <property type="protein sequence ID" value="KAK7696265.1"/>
    <property type="molecule type" value="Genomic_DNA"/>
</dbReference>
<dbReference type="FunFam" id="3.40.50.1820:FF:000121">
    <property type="entry name" value="Carboxypeptidase D"/>
    <property type="match status" value="1"/>
</dbReference>
<evidence type="ECO:0000256" key="4">
    <source>
        <dbReference type="ARBA" id="ARBA00022645"/>
    </source>
</evidence>
<comment type="catalytic activity">
    <reaction evidence="1">
        <text>Preferential release of a C-terminal arginine or lysine residue.</text>
        <dbReference type="EC" id="3.4.16.6"/>
    </reaction>
</comment>
<evidence type="ECO:0000256" key="10">
    <source>
        <dbReference type="ARBA" id="ARBA00022989"/>
    </source>
</evidence>
<keyword evidence="8 15" id="KW-0732">Signal</keyword>
<evidence type="ECO:0000256" key="7">
    <source>
        <dbReference type="ARBA" id="ARBA00022703"/>
    </source>
</evidence>
<evidence type="ECO:0000256" key="12">
    <source>
        <dbReference type="ARBA" id="ARBA00023136"/>
    </source>
</evidence>
<evidence type="ECO:0000256" key="8">
    <source>
        <dbReference type="ARBA" id="ARBA00022729"/>
    </source>
</evidence>
<sequence>MVFPAIVPAFLWALLPSIFFLPQVHSAPTDKLPSAASLYVAKVPGLEQDPSHPLHIYAGHIPTDPDVALASSTDVTAHAYFVLVKNRRIADKERILFWFNGGPGCSSFDGLMMEVGPWRLDGKGGLRKLEGGWEEYTTMVYVDQPPGTGFSYTSTNKYLHELPDASRYFIEFLRNFYQIFPEYRTMDTYLGGESYAGQYIPYFADAILNANLGIPFRGAAIGNGWIDGRRQYPSFLDYAVKHGLVVENSDDWKRGKDITDRCMSDFEKQATEVEPVHTDLCETVMQTVIEHHTKDVNGSRQCLNMYDVRLSDTYPACGMNWPPDLKHMYTYLQRQDVVRSFHAQDASTAWQECRSGVHRAMSTKHSNSSIMVLPRVLEKVPVMLFAGDQDLICNYMGVESTIQAMNWNGATGLGTVQTQSWSVNNTAAGTWVTSRNLTYVKIFNASHMAGFDVPHISHDMILRFMGVNFSAITEGSARIHSSLGDEAKPVPILEAEKKPSNVPVPVGKTPEQDKAMWEAYYNAGSAALVLVLIALLIGGFLYWRSRKGGLRGLPLSSHGNLRNEESIPLREAEDHDGSSTLVGGDDEGGMRRSRKGKERARAYSPTPKEEIFGVGDSDDEDGRSPRH</sequence>
<dbReference type="PANTHER" id="PTHR11802">
    <property type="entry name" value="SERINE PROTEASE FAMILY S10 SERINE CARBOXYPEPTIDASE"/>
    <property type="match status" value="1"/>
</dbReference>
<dbReference type="EC" id="3.4.16.-" evidence="15"/>
<dbReference type="InterPro" id="IPR018202">
    <property type="entry name" value="Ser_caboxypep_ser_AS"/>
</dbReference>
<evidence type="ECO:0000256" key="5">
    <source>
        <dbReference type="ARBA" id="ARBA00022670"/>
    </source>
</evidence>
<keyword evidence="11" id="KW-0333">Golgi apparatus</keyword>
<proteinExistence type="inferred from homology"/>
<keyword evidence="13" id="KW-0325">Glycoprotein</keyword>
<dbReference type="Pfam" id="PF00450">
    <property type="entry name" value="Peptidase_S10"/>
    <property type="match status" value="1"/>
</dbReference>
<feature type="region of interest" description="Disordered" evidence="16">
    <location>
        <begin position="568"/>
        <end position="627"/>
    </location>
</feature>
<evidence type="ECO:0000256" key="16">
    <source>
        <dbReference type="SAM" id="MobiDB-lite"/>
    </source>
</evidence>
<keyword evidence="4 15" id="KW-0121">Carboxypeptidase</keyword>
<dbReference type="Gene3D" id="3.40.50.1820">
    <property type="entry name" value="alpha/beta hydrolase"/>
    <property type="match status" value="1"/>
</dbReference>
<name>A0AAW0H0A2_9APHY</name>
<evidence type="ECO:0000256" key="14">
    <source>
        <dbReference type="ARBA" id="ARBA00037042"/>
    </source>
</evidence>
<feature type="chain" id="PRO_5043111219" description="Carboxypeptidase" evidence="15">
    <location>
        <begin position="27"/>
        <end position="627"/>
    </location>
</feature>
<dbReference type="PANTHER" id="PTHR11802:SF190">
    <property type="entry name" value="PHEROMONE-PROCESSING CARBOXYPEPTIDASE KEX1"/>
    <property type="match status" value="1"/>
</dbReference>
<dbReference type="SUPFAM" id="SSF53474">
    <property type="entry name" value="alpha/beta-Hydrolases"/>
    <property type="match status" value="1"/>
</dbReference>
<organism evidence="18 19">
    <name type="scientific">Cerrena zonata</name>
    <dbReference type="NCBI Taxonomy" id="2478898"/>
    <lineage>
        <taxon>Eukaryota</taxon>
        <taxon>Fungi</taxon>
        <taxon>Dikarya</taxon>
        <taxon>Basidiomycota</taxon>
        <taxon>Agaricomycotina</taxon>
        <taxon>Agaricomycetes</taxon>
        <taxon>Polyporales</taxon>
        <taxon>Cerrenaceae</taxon>
        <taxon>Cerrena</taxon>
    </lineage>
</organism>
<reference evidence="18 19" key="1">
    <citation type="submission" date="2022-09" db="EMBL/GenBank/DDBJ databases">
        <authorList>
            <person name="Palmer J.M."/>
        </authorList>
    </citation>
    <scope>NUCLEOTIDE SEQUENCE [LARGE SCALE GENOMIC DNA]</scope>
    <source>
        <strain evidence="18 19">DSM 7382</strain>
    </source>
</reference>
<dbReference type="InterPro" id="IPR029058">
    <property type="entry name" value="AB_hydrolase_fold"/>
</dbReference>
<accession>A0AAW0H0A2</accession>
<dbReference type="InterPro" id="IPR001563">
    <property type="entry name" value="Peptidase_S10"/>
</dbReference>
<protein>
    <recommendedName>
        <fullName evidence="15">Carboxypeptidase</fullName>
        <ecNumber evidence="15">3.4.16.-</ecNumber>
    </recommendedName>
</protein>
<evidence type="ECO:0000256" key="2">
    <source>
        <dbReference type="ARBA" id="ARBA00004393"/>
    </source>
</evidence>
<evidence type="ECO:0000256" key="1">
    <source>
        <dbReference type="ARBA" id="ARBA00001003"/>
    </source>
</evidence>
<keyword evidence="10 17" id="KW-1133">Transmembrane helix</keyword>
<evidence type="ECO:0000313" key="19">
    <source>
        <dbReference type="Proteomes" id="UP001385951"/>
    </source>
</evidence>
<keyword evidence="5 15" id="KW-0645">Protease</keyword>
<keyword evidence="9 15" id="KW-0378">Hydrolase</keyword>
<gene>
    <name evidence="18" type="ORF">QCA50_000918</name>
</gene>
<dbReference type="GO" id="GO:0006915">
    <property type="term" value="P:apoptotic process"/>
    <property type="evidence" value="ECO:0007669"/>
    <property type="project" value="UniProtKB-KW"/>
</dbReference>
<feature type="compositionally biased region" description="Basic and acidic residues" evidence="16">
    <location>
        <begin position="568"/>
        <end position="577"/>
    </location>
</feature>
<dbReference type="GO" id="GO:0005802">
    <property type="term" value="C:trans-Golgi network"/>
    <property type="evidence" value="ECO:0007669"/>
    <property type="project" value="TreeGrafter"/>
</dbReference>
<keyword evidence="6 17" id="KW-0812">Transmembrane</keyword>
<comment type="caution">
    <text evidence="18">The sequence shown here is derived from an EMBL/GenBank/DDBJ whole genome shotgun (WGS) entry which is preliminary data.</text>
</comment>
<comment type="similarity">
    <text evidence="3 15">Belongs to the peptidase S10 family.</text>
</comment>
<evidence type="ECO:0000256" key="13">
    <source>
        <dbReference type="ARBA" id="ARBA00023180"/>
    </source>
</evidence>